<evidence type="ECO:0000256" key="1">
    <source>
        <dbReference type="ARBA" id="ARBA00009402"/>
    </source>
</evidence>
<keyword evidence="9" id="KW-1185">Reference proteome</keyword>
<keyword evidence="5" id="KW-0175">Coiled coil</keyword>
<evidence type="ECO:0000256" key="3">
    <source>
        <dbReference type="ARBA" id="ARBA00023125"/>
    </source>
</evidence>
<name>A0ABV5WGP1_9BACI</name>
<dbReference type="NCBIfam" id="NF033527">
    <property type="entry name" value="transpos_Tn3"/>
    <property type="match status" value="1"/>
</dbReference>
<dbReference type="RefSeq" id="WP_379949605.1">
    <property type="nucleotide sequence ID" value="NZ_JBHMAF010000068.1"/>
</dbReference>
<evidence type="ECO:0000313" key="8">
    <source>
        <dbReference type="EMBL" id="MFB9759306.1"/>
    </source>
</evidence>
<comment type="similarity">
    <text evidence="1">Belongs to the transposase 7 family.</text>
</comment>
<evidence type="ECO:0000313" key="9">
    <source>
        <dbReference type="Proteomes" id="UP001589609"/>
    </source>
</evidence>
<evidence type="ECO:0000256" key="5">
    <source>
        <dbReference type="SAM" id="Coils"/>
    </source>
</evidence>
<feature type="domain" description="Tn3 transposase DDE" evidence="6">
    <location>
        <begin position="577"/>
        <end position="963"/>
    </location>
</feature>
<evidence type="ECO:0000259" key="7">
    <source>
        <dbReference type="Pfam" id="PF13700"/>
    </source>
</evidence>
<dbReference type="InterPro" id="IPR025296">
    <property type="entry name" value="DUF4158"/>
</dbReference>
<dbReference type="Pfam" id="PF13700">
    <property type="entry name" value="DUF4158"/>
    <property type="match status" value="1"/>
</dbReference>
<dbReference type="Pfam" id="PF01526">
    <property type="entry name" value="DDE_Tnp_Tn3"/>
    <property type="match status" value="1"/>
</dbReference>
<evidence type="ECO:0000256" key="4">
    <source>
        <dbReference type="ARBA" id="ARBA00023172"/>
    </source>
</evidence>
<dbReference type="InterPro" id="IPR002513">
    <property type="entry name" value="Tn3_Tnp_DDE_dom"/>
</dbReference>
<protein>
    <submittedName>
        <fullName evidence="8">Tn3 family transposase</fullName>
    </submittedName>
</protein>
<dbReference type="EMBL" id="JBHMAF010000068">
    <property type="protein sequence ID" value="MFB9759306.1"/>
    <property type="molecule type" value="Genomic_DNA"/>
</dbReference>
<proteinExistence type="inferred from homology"/>
<keyword evidence="2" id="KW-0815">Transposition</keyword>
<keyword evidence="3" id="KW-0238">DNA-binding</keyword>
<feature type="domain" description="DUF4158" evidence="7">
    <location>
        <begin position="6"/>
        <end position="170"/>
    </location>
</feature>
<dbReference type="Proteomes" id="UP001589609">
    <property type="component" value="Unassembled WGS sequence"/>
</dbReference>
<accession>A0ABV5WGP1</accession>
<reference evidence="8 9" key="1">
    <citation type="submission" date="2024-09" db="EMBL/GenBank/DDBJ databases">
        <authorList>
            <person name="Sun Q."/>
            <person name="Mori K."/>
        </authorList>
    </citation>
    <scope>NUCLEOTIDE SEQUENCE [LARGE SCALE GENOMIC DNA]</scope>
    <source>
        <strain evidence="8 9">JCM 11201</strain>
    </source>
</reference>
<evidence type="ECO:0000259" key="6">
    <source>
        <dbReference type="Pfam" id="PF01526"/>
    </source>
</evidence>
<feature type="coiled-coil region" evidence="5">
    <location>
        <begin position="293"/>
        <end position="320"/>
    </location>
</feature>
<organism evidence="8 9">
    <name type="scientific">Ectobacillus funiculus</name>
    <dbReference type="NCBI Taxonomy" id="137993"/>
    <lineage>
        <taxon>Bacteria</taxon>
        <taxon>Bacillati</taxon>
        <taxon>Bacillota</taxon>
        <taxon>Bacilli</taxon>
        <taxon>Bacillales</taxon>
        <taxon>Bacillaceae</taxon>
        <taxon>Ectobacillus</taxon>
    </lineage>
</organism>
<keyword evidence="4" id="KW-0233">DNA recombination</keyword>
<evidence type="ECO:0000256" key="2">
    <source>
        <dbReference type="ARBA" id="ARBA00022578"/>
    </source>
</evidence>
<sequence length="987" mass="113914">MGVKQLLPEAQRNELMDLSRLTEWDLITFHTFSQHDLDLIFRHRRDYNRLGFAVQLAIVRYPGWSLSEYRDIPKSVIHYIAKQLQLPPESFVDYAQRENTLWEHLGEIREEYGYSNFSSKHQDYLLRHLTKHATENGNTLHLIEIALSSLRQSKVILPAMYVIENVVWEAQQQADQQVYRILQDTLTQEQKHKIDSLLIPTENGISPLAWLKEFPGQSSPEAFLKIVERLERIRDINLSIDTTEIHPNRLRQLAKVGSRYEPYAFRRFDEVKRYSILVAFLLEITQDLIDQAIEVHDRQMMNLQLKGRKAQEEIQKVNGKKLNEKIVQFIDICGALIKAKEEGMDAFTALDSVMPWNKIVESVEEAKQLSRPANYDYLDLLETRYSYLRKYTPTLLRAFKFGATKSAQPVLQALETIHELNEVGKRKVPTSATLSFVSNRWQKHVYDEDGNINRHYYELAALTELRNHIRSGDIFVDGSRQHKAFDDYLVSQDDWKNTTGVQDYLTVPLKVEEYLMERIDSLNKRLDWLTQNSQDLEGVDITKGKFYVHRLDKDTPEEAKTYSSRLYSMLPRIKLTDLLLEVASWTGFHEQFIHASSNKSPDEEEKNILLATIMAMGTNIGLTKMAEATPGISYRQMANVAQWRMYEDAMNRAQAVLVNFHHQRKLATYWGDGTTSSSDGMRMPVGVSSLHADANPHYGTGKGATIYRFVSDQFSSFYTKVINTNARDAVHVIDGLLHHETDLNIEEHYTDTAGYTDQVFGLTHILGFRFAPRLRDLADTKLFTVNGIHEYPDVQALLRGKIDIKVIQENYNDVLRLAYSVRIGKVSGALIMGKLGSYARQNKLAKALREMGRIEKTIFTLDYISSKTLRRRIQRGLNKGEAVNALARAIFFGKHGEFRERALQDQLQRASALNIIINAISVWNTVYLEEAIEELKKRGDFREDLMPHVSPLGWEHVNFLGEYHFDVAHASSLRNLRPLNKKDPVYP</sequence>
<comment type="caution">
    <text evidence="8">The sequence shown here is derived from an EMBL/GenBank/DDBJ whole genome shotgun (WGS) entry which is preliminary data.</text>
</comment>
<dbReference type="InterPro" id="IPR047653">
    <property type="entry name" value="Tn3-like_transpos"/>
</dbReference>
<gene>
    <name evidence="8" type="ORF">ACFFMS_12740</name>
</gene>